<evidence type="ECO:0000259" key="7">
    <source>
        <dbReference type="PROSITE" id="PS50848"/>
    </source>
</evidence>
<dbReference type="Proteomes" id="UP000436088">
    <property type="component" value="Unassembled WGS sequence"/>
</dbReference>
<dbReference type="InterPro" id="IPR057993">
    <property type="entry name" value="HD-Zip_IV_C"/>
</dbReference>
<dbReference type="PANTHER" id="PTHR45654">
    <property type="entry name" value="HOMEOBOX-LEUCINE ZIPPER PROTEIN MERISTEM L1"/>
    <property type="match status" value="1"/>
</dbReference>
<evidence type="ECO:0000256" key="6">
    <source>
        <dbReference type="SAM" id="MobiDB-lite"/>
    </source>
</evidence>
<keyword evidence="9" id="KW-1185">Reference proteome</keyword>
<dbReference type="SUPFAM" id="SSF55961">
    <property type="entry name" value="Bet v1-like"/>
    <property type="match status" value="2"/>
</dbReference>
<evidence type="ECO:0000256" key="5">
    <source>
        <dbReference type="ARBA" id="ARBA00023242"/>
    </source>
</evidence>
<evidence type="ECO:0000256" key="2">
    <source>
        <dbReference type="ARBA" id="ARBA00023125"/>
    </source>
</evidence>
<dbReference type="GO" id="GO:0003677">
    <property type="term" value="F:DNA binding"/>
    <property type="evidence" value="ECO:0007669"/>
    <property type="project" value="UniProtKB-KW"/>
</dbReference>
<gene>
    <name evidence="8" type="ORF">F3Y22_tig00111843pilonHSYRG00011</name>
</gene>
<keyword evidence="4" id="KW-0804">Transcription</keyword>
<feature type="region of interest" description="Disordered" evidence="6">
    <location>
        <begin position="1"/>
        <end position="22"/>
    </location>
</feature>
<evidence type="ECO:0000256" key="3">
    <source>
        <dbReference type="ARBA" id="ARBA00023155"/>
    </source>
</evidence>
<dbReference type="AlphaFoldDB" id="A0A6A2XAN2"/>
<keyword evidence="3 8" id="KW-0371">Homeobox</keyword>
<name>A0A6A2XAN2_HIBSY</name>
<dbReference type="InterPro" id="IPR002913">
    <property type="entry name" value="START_lipid-bd_dom"/>
</dbReference>
<sequence length="435" mass="48655">MDGYESMSSSDNFEFVSGDDQDGLRRTAENNLLKQAMTTPVCNSCGGPAVPGEISYEQYQLRIENDRLKDEFSGICALSNKFLVQALQFRRLKLVYVRGSALVEALMDANCWSEMFPCMISTAATIDVLCGGTGGTRDNELLMDSEFQVLSPLVPVRRVRFIRFCKQHSEGVWAVIDVSNDVSQGAADTQMFPNCRKLPSGCLIQDVDNKCSKVTWIEHSEYNDGSVHHLLRPLLSSGFGFGAHRWLATLQRHCDYMAILMNNSPDGKKSMLKLARRMTDNFCAGVCASSIHKWDKLSVGNVGEDVRVITRKNLNDPGEPHGVVLCAATSVWMPITRERLFDFLRDERMRSEWDILSHVGPIQEMVHIAKGMEHGNCVSLLRGSISFHSRDFSHSNYLLGCGVPLQAINANENNMLNRILHRVIVADEATPTDLW</sequence>
<dbReference type="PANTHER" id="PTHR45654:SF107">
    <property type="entry name" value="HOMEOBOX-LEUCINE ZIPPER PROTEIN ANTHOCYANINLESS 2-LIKE ISOFORM X1"/>
    <property type="match status" value="1"/>
</dbReference>
<reference evidence="8" key="1">
    <citation type="submission" date="2019-09" db="EMBL/GenBank/DDBJ databases">
        <title>Draft genome information of white flower Hibiscus syriacus.</title>
        <authorList>
            <person name="Kim Y.-M."/>
        </authorList>
    </citation>
    <scope>NUCLEOTIDE SEQUENCE [LARGE SCALE GENOMIC DNA]</scope>
    <source>
        <strain evidence="8">YM2019G1</strain>
    </source>
</reference>
<dbReference type="SMART" id="SM00234">
    <property type="entry name" value="START"/>
    <property type="match status" value="1"/>
</dbReference>
<dbReference type="EMBL" id="VEPZ02001447">
    <property type="protein sequence ID" value="KAE8672342.1"/>
    <property type="molecule type" value="Genomic_DNA"/>
</dbReference>
<proteinExistence type="predicted"/>
<feature type="domain" description="START" evidence="7">
    <location>
        <begin position="102"/>
        <end position="259"/>
    </location>
</feature>
<accession>A0A6A2XAN2</accession>
<comment type="caution">
    <text evidence="8">The sequence shown here is derived from an EMBL/GenBank/DDBJ whole genome shotgun (WGS) entry which is preliminary data.</text>
</comment>
<organism evidence="8 9">
    <name type="scientific">Hibiscus syriacus</name>
    <name type="common">Rose of Sharon</name>
    <dbReference type="NCBI Taxonomy" id="106335"/>
    <lineage>
        <taxon>Eukaryota</taxon>
        <taxon>Viridiplantae</taxon>
        <taxon>Streptophyta</taxon>
        <taxon>Embryophyta</taxon>
        <taxon>Tracheophyta</taxon>
        <taxon>Spermatophyta</taxon>
        <taxon>Magnoliopsida</taxon>
        <taxon>eudicotyledons</taxon>
        <taxon>Gunneridae</taxon>
        <taxon>Pentapetalae</taxon>
        <taxon>rosids</taxon>
        <taxon>malvids</taxon>
        <taxon>Malvales</taxon>
        <taxon>Malvaceae</taxon>
        <taxon>Malvoideae</taxon>
        <taxon>Hibiscus</taxon>
    </lineage>
</organism>
<evidence type="ECO:0000313" key="8">
    <source>
        <dbReference type="EMBL" id="KAE8672342.1"/>
    </source>
</evidence>
<dbReference type="InterPro" id="IPR042160">
    <property type="entry name" value="HD-Zip_IV"/>
</dbReference>
<keyword evidence="1" id="KW-0805">Transcription regulation</keyword>
<feature type="compositionally biased region" description="Polar residues" evidence="6">
    <location>
        <begin position="1"/>
        <end position="12"/>
    </location>
</feature>
<evidence type="ECO:0000313" key="9">
    <source>
        <dbReference type="Proteomes" id="UP000436088"/>
    </source>
</evidence>
<evidence type="ECO:0000256" key="4">
    <source>
        <dbReference type="ARBA" id="ARBA00023163"/>
    </source>
</evidence>
<evidence type="ECO:0000256" key="1">
    <source>
        <dbReference type="ARBA" id="ARBA00023015"/>
    </source>
</evidence>
<dbReference type="PROSITE" id="PS50848">
    <property type="entry name" value="START"/>
    <property type="match status" value="1"/>
</dbReference>
<dbReference type="GO" id="GO:0008289">
    <property type="term" value="F:lipid binding"/>
    <property type="evidence" value="ECO:0007669"/>
    <property type="project" value="InterPro"/>
</dbReference>
<keyword evidence="2 8" id="KW-0238">DNA-binding</keyword>
<protein>
    <submittedName>
        <fullName evidence="8">Homeobox-leucine zipper protein HDG1</fullName>
    </submittedName>
</protein>
<keyword evidence="5" id="KW-0539">Nucleus</keyword>
<dbReference type="Pfam" id="PF25797">
    <property type="entry name" value="PDF2_C"/>
    <property type="match status" value="1"/>
</dbReference>
<dbReference type="CDD" id="cd08875">
    <property type="entry name" value="START_ArGLABRA2_like"/>
    <property type="match status" value="1"/>
</dbReference>
<dbReference type="Pfam" id="PF01852">
    <property type="entry name" value="START"/>
    <property type="match status" value="1"/>
</dbReference>